<dbReference type="Proteomes" id="UP000256709">
    <property type="component" value="Unassembled WGS sequence"/>
</dbReference>
<proteinExistence type="predicted"/>
<name>A0A3E0VTB9_9MICO</name>
<organism evidence="1 2">
    <name type="scientific">Subtercola boreus</name>
    <dbReference type="NCBI Taxonomy" id="120213"/>
    <lineage>
        <taxon>Bacteria</taxon>
        <taxon>Bacillati</taxon>
        <taxon>Actinomycetota</taxon>
        <taxon>Actinomycetes</taxon>
        <taxon>Micrococcales</taxon>
        <taxon>Microbacteriaceae</taxon>
        <taxon>Subtercola</taxon>
    </lineage>
</organism>
<sequence length="124" mass="13796">MNTVIVANQTPSDAEKLISDLRSDAAAMLARADALEDAMLGAALRVDSSNIRADRGYVFRQIEPTGYSRVYLMEGDPHGCVNRAVEDVWQGDDFSYKYLGKYSVLRRERQHNIAVLVTEDGADQ</sequence>
<evidence type="ECO:0000313" key="1">
    <source>
        <dbReference type="EMBL" id="RFA12648.1"/>
    </source>
</evidence>
<protein>
    <submittedName>
        <fullName evidence="1">Uncharacterized protein</fullName>
    </submittedName>
</protein>
<reference evidence="1 2" key="1">
    <citation type="submission" date="2017-04" db="EMBL/GenBank/DDBJ databases">
        <title>Comparative genome analysis of Subtercola boreus.</title>
        <authorList>
            <person name="Cho Y.-J."/>
            <person name="Cho A."/>
            <person name="Kim O.-S."/>
            <person name="Lee J.-I."/>
        </authorList>
    </citation>
    <scope>NUCLEOTIDE SEQUENCE [LARGE SCALE GENOMIC DNA]</scope>
    <source>
        <strain evidence="1 2">P27444</strain>
    </source>
</reference>
<accession>A0A3E0VTB9</accession>
<gene>
    <name evidence="1" type="ORF">B7R21_09895</name>
</gene>
<dbReference type="AlphaFoldDB" id="A0A3E0VTB9"/>
<evidence type="ECO:0000313" key="2">
    <source>
        <dbReference type="Proteomes" id="UP000256709"/>
    </source>
</evidence>
<dbReference type="EMBL" id="NBXA01000021">
    <property type="protein sequence ID" value="RFA12648.1"/>
    <property type="molecule type" value="Genomic_DNA"/>
</dbReference>
<dbReference type="RefSeq" id="WP_116283100.1">
    <property type="nucleotide sequence ID" value="NZ_NBXA01000021.1"/>
</dbReference>
<comment type="caution">
    <text evidence="1">The sequence shown here is derived from an EMBL/GenBank/DDBJ whole genome shotgun (WGS) entry which is preliminary data.</text>
</comment>